<dbReference type="PRINTS" id="PR00733">
    <property type="entry name" value="GLHYDRLASE6"/>
</dbReference>
<feature type="chain" id="PRO_5044949510" description="Glucanase" evidence="9">
    <location>
        <begin position="19"/>
        <end position="330"/>
    </location>
</feature>
<dbReference type="GO" id="GO:0016787">
    <property type="term" value="F:hydrolase activity"/>
    <property type="evidence" value="ECO:0007669"/>
    <property type="project" value="UniProtKB-KW"/>
</dbReference>
<dbReference type="Gene3D" id="3.20.20.40">
    <property type="entry name" value="1, 4-beta cellobiohydrolase"/>
    <property type="match status" value="1"/>
</dbReference>
<proteinExistence type="inferred from homology"/>
<evidence type="ECO:0000256" key="4">
    <source>
        <dbReference type="ARBA" id="ARBA00023157"/>
    </source>
</evidence>
<evidence type="ECO:0000256" key="3">
    <source>
        <dbReference type="ARBA" id="ARBA00023001"/>
    </source>
</evidence>
<comment type="caution">
    <text evidence="10">The sequence shown here is derived from an EMBL/GenBank/DDBJ whole genome shotgun (WGS) entry which is preliminary data.</text>
</comment>
<evidence type="ECO:0000256" key="6">
    <source>
        <dbReference type="ARBA" id="ARBA00023295"/>
    </source>
</evidence>
<dbReference type="EMBL" id="BAAAJE010000013">
    <property type="protein sequence ID" value="GAA1146358.1"/>
    <property type="molecule type" value="Genomic_DNA"/>
</dbReference>
<keyword evidence="4" id="KW-1015">Disulfide bond</keyword>
<dbReference type="PROSITE" id="PS51257">
    <property type="entry name" value="PROKAR_LIPOPROTEIN"/>
    <property type="match status" value="1"/>
</dbReference>
<dbReference type="EC" id="3.2.1.-" evidence="9"/>
<evidence type="ECO:0000256" key="1">
    <source>
        <dbReference type="ARBA" id="ARBA00022729"/>
    </source>
</evidence>
<dbReference type="RefSeq" id="WP_343908063.1">
    <property type="nucleotide sequence ID" value="NZ_BAAAJE010000013.1"/>
</dbReference>
<name>A0ABP4EYC7_9ACTN</name>
<keyword evidence="11" id="KW-1185">Reference proteome</keyword>
<protein>
    <recommendedName>
        <fullName evidence="9">Glucanase</fullName>
        <ecNumber evidence="9">3.2.1.-</ecNumber>
    </recommendedName>
</protein>
<evidence type="ECO:0000313" key="11">
    <source>
        <dbReference type="Proteomes" id="UP001499979"/>
    </source>
</evidence>
<comment type="similarity">
    <text evidence="9">Belongs to the glycosyl hydrolase family 6.</text>
</comment>
<dbReference type="Pfam" id="PF01341">
    <property type="entry name" value="Glyco_hydro_6"/>
    <property type="match status" value="1"/>
</dbReference>
<dbReference type="InterPro" id="IPR036434">
    <property type="entry name" value="Beta_cellobiohydrolase_sf"/>
</dbReference>
<feature type="active site" description="Proton donor" evidence="8">
    <location>
        <position position="162"/>
    </location>
</feature>
<evidence type="ECO:0000256" key="8">
    <source>
        <dbReference type="PROSITE-ProRule" id="PRU10057"/>
    </source>
</evidence>
<keyword evidence="3 9" id="KW-0136">Cellulose degradation</keyword>
<evidence type="ECO:0000256" key="9">
    <source>
        <dbReference type="RuleBase" id="RU361186"/>
    </source>
</evidence>
<dbReference type="PIRSF" id="PIRSF001100">
    <property type="entry name" value="Beta_cellobiohydrolase"/>
    <property type="match status" value="1"/>
</dbReference>
<evidence type="ECO:0000256" key="2">
    <source>
        <dbReference type="ARBA" id="ARBA00022801"/>
    </source>
</evidence>
<accession>A0ABP4EYC7</accession>
<dbReference type="PANTHER" id="PTHR34876:SF4">
    <property type="entry name" value="1,4-BETA-D-GLUCAN CELLOBIOHYDROLASE C-RELATED"/>
    <property type="match status" value="1"/>
</dbReference>
<evidence type="ECO:0000256" key="7">
    <source>
        <dbReference type="ARBA" id="ARBA00023326"/>
    </source>
</evidence>
<reference evidence="11" key="1">
    <citation type="journal article" date="2019" name="Int. J. Syst. Evol. Microbiol.">
        <title>The Global Catalogue of Microorganisms (GCM) 10K type strain sequencing project: providing services to taxonomists for standard genome sequencing and annotation.</title>
        <authorList>
            <consortium name="The Broad Institute Genomics Platform"/>
            <consortium name="The Broad Institute Genome Sequencing Center for Infectious Disease"/>
            <person name="Wu L."/>
            <person name="Ma J."/>
        </authorList>
    </citation>
    <scope>NUCLEOTIDE SEQUENCE [LARGE SCALE GENOMIC DNA]</scope>
    <source>
        <strain evidence="11">JCM 11813</strain>
    </source>
</reference>
<keyword evidence="5 9" id="KW-0119">Carbohydrate metabolism</keyword>
<keyword evidence="1 9" id="KW-0732">Signal</keyword>
<sequence>MRLLRRLPALLLAAVALAGCSGSDSGGGGGDAGDPQAVNRYADLPGYAEPHSRAAQAADRAERRGDTEAQAVFDRLASTPSGIWLTPEEHPAGEVGRFVSATVAAAGKAGRLPTFVVYGIPDRDCTGGFSEGGLPAAQYGPWVQEIADAAAAGPSVVVVEPDALAAALECARRAQRVELIADAVARLQEAGVTTYVDGGHSNWVDPDRLAPLLERVGVDAVRGFASNVSNYQSDDDERKYGEKLSALLGGAHYIIDSGRNGNGSTDDWCNPPDRAYGQDPAAAPRGAAAHLDAYVWVKPPGESDGECHGGPPAGEFWPERALEMAVSSGW</sequence>
<organism evidence="10 11">
    <name type="scientific">Nocardioides aquiterrae</name>
    <dbReference type="NCBI Taxonomy" id="203799"/>
    <lineage>
        <taxon>Bacteria</taxon>
        <taxon>Bacillati</taxon>
        <taxon>Actinomycetota</taxon>
        <taxon>Actinomycetes</taxon>
        <taxon>Propionibacteriales</taxon>
        <taxon>Nocardioidaceae</taxon>
        <taxon>Nocardioides</taxon>
    </lineage>
</organism>
<dbReference type="InterPro" id="IPR001524">
    <property type="entry name" value="Glyco_hydro_6_CS"/>
</dbReference>
<feature type="signal peptide" evidence="9">
    <location>
        <begin position="1"/>
        <end position="18"/>
    </location>
</feature>
<keyword evidence="7 9" id="KW-0624">Polysaccharide degradation</keyword>
<dbReference type="Proteomes" id="UP001499979">
    <property type="component" value="Unassembled WGS sequence"/>
</dbReference>
<dbReference type="SUPFAM" id="SSF51989">
    <property type="entry name" value="Glycosyl hydrolases family 6, cellulases"/>
    <property type="match status" value="1"/>
</dbReference>
<keyword evidence="6 9" id="KW-0326">Glycosidase</keyword>
<evidence type="ECO:0000313" key="10">
    <source>
        <dbReference type="EMBL" id="GAA1146358.1"/>
    </source>
</evidence>
<dbReference type="PROSITE" id="PS00656">
    <property type="entry name" value="GLYCOSYL_HYDROL_F6_2"/>
    <property type="match status" value="1"/>
</dbReference>
<evidence type="ECO:0000256" key="5">
    <source>
        <dbReference type="ARBA" id="ARBA00023277"/>
    </source>
</evidence>
<gene>
    <name evidence="10" type="ORF">GCM10009606_26690</name>
</gene>
<keyword evidence="2 9" id="KW-0378">Hydrolase</keyword>
<dbReference type="PANTHER" id="PTHR34876">
    <property type="match status" value="1"/>
</dbReference>
<dbReference type="InterPro" id="IPR016288">
    <property type="entry name" value="Beta_cellobiohydrolase"/>
</dbReference>